<dbReference type="HAMAP" id="MF_00065">
    <property type="entry name" value="Adenylyl_sulf_kinase"/>
    <property type="match status" value="1"/>
</dbReference>
<evidence type="ECO:0000313" key="9">
    <source>
        <dbReference type="EMBL" id="MDQ0116542.1"/>
    </source>
</evidence>
<keyword evidence="5 6" id="KW-0067">ATP-binding</keyword>
<evidence type="ECO:0000313" key="10">
    <source>
        <dbReference type="Proteomes" id="UP001229346"/>
    </source>
</evidence>
<name>A0ABT9UA61_PAEHA</name>
<dbReference type="Pfam" id="PF01583">
    <property type="entry name" value="APS_kinase"/>
    <property type="match status" value="1"/>
</dbReference>
<comment type="similarity">
    <text evidence="6 7">Belongs to the APS kinase family.</text>
</comment>
<dbReference type="EC" id="2.7.1.25" evidence="2 6"/>
<comment type="pathway">
    <text evidence="6 7">Sulfur metabolism; hydrogen sulfide biosynthesis; sulfite from sulfate: step 2/3.</text>
</comment>
<dbReference type="Gene3D" id="3.40.50.300">
    <property type="entry name" value="P-loop containing nucleotide triphosphate hydrolases"/>
    <property type="match status" value="1"/>
</dbReference>
<feature type="active site" description="Phosphoserine intermediate" evidence="6">
    <location>
        <position position="96"/>
    </location>
</feature>
<keyword evidence="4 6" id="KW-0547">Nucleotide-binding</keyword>
<dbReference type="NCBIfam" id="TIGR00455">
    <property type="entry name" value="apsK"/>
    <property type="match status" value="1"/>
</dbReference>
<feature type="domain" description="APS kinase" evidence="8">
    <location>
        <begin position="17"/>
        <end position="164"/>
    </location>
</feature>
<evidence type="ECO:0000256" key="7">
    <source>
        <dbReference type="RuleBase" id="RU004347"/>
    </source>
</evidence>
<sequence>MIKQHRFKQSNGQRVGVVWFTGLSGSGKTTVSQQAEQLLIDRGYHCVVLDGDKLRAGLNCDLGYTEADRVENLRRAAEVTAMFIDVGFIVLVPMISPTEAMRAQIRKRFDAESYAEVYVQCSLNTCEQRDPKGLYRKAREGLVRDFTGIDASYEPPKQPELILDTEHRSIEQCTQQLVEFIEQKYSIYKKE</sequence>
<keyword evidence="6 7" id="KW-0418">Kinase</keyword>
<comment type="function">
    <text evidence="6 7">Catalyzes the synthesis of activated sulfate.</text>
</comment>
<dbReference type="InterPro" id="IPR002891">
    <property type="entry name" value="APS"/>
</dbReference>
<evidence type="ECO:0000256" key="3">
    <source>
        <dbReference type="ARBA" id="ARBA00022679"/>
    </source>
</evidence>
<keyword evidence="10" id="KW-1185">Reference proteome</keyword>
<protein>
    <recommendedName>
        <fullName evidence="2 6">Adenylyl-sulfate kinase</fullName>
        <ecNumber evidence="2 6">2.7.1.25</ecNumber>
    </recommendedName>
    <alternativeName>
        <fullName evidence="6">APS kinase</fullName>
    </alternativeName>
    <alternativeName>
        <fullName evidence="6">ATP adenosine-5'-phosphosulfate 3'-phosphotransferase</fullName>
    </alternativeName>
    <alternativeName>
        <fullName evidence="6">Adenosine-5'-phosphosulfate kinase</fullName>
    </alternativeName>
</protein>
<evidence type="ECO:0000256" key="1">
    <source>
        <dbReference type="ARBA" id="ARBA00001823"/>
    </source>
</evidence>
<organism evidence="9 10">
    <name type="scientific">Paenibacillus harenae</name>
    <dbReference type="NCBI Taxonomy" id="306543"/>
    <lineage>
        <taxon>Bacteria</taxon>
        <taxon>Bacillati</taxon>
        <taxon>Bacillota</taxon>
        <taxon>Bacilli</taxon>
        <taxon>Bacillales</taxon>
        <taxon>Paenibacillaceae</taxon>
        <taxon>Paenibacillus</taxon>
    </lineage>
</organism>
<comment type="catalytic activity">
    <reaction evidence="1 6 7">
        <text>adenosine 5'-phosphosulfate + ATP = 3'-phosphoadenylyl sulfate + ADP + H(+)</text>
        <dbReference type="Rhea" id="RHEA:24152"/>
        <dbReference type="ChEBI" id="CHEBI:15378"/>
        <dbReference type="ChEBI" id="CHEBI:30616"/>
        <dbReference type="ChEBI" id="CHEBI:58243"/>
        <dbReference type="ChEBI" id="CHEBI:58339"/>
        <dbReference type="ChEBI" id="CHEBI:456216"/>
        <dbReference type="EC" id="2.7.1.25"/>
    </reaction>
</comment>
<dbReference type="CDD" id="cd02027">
    <property type="entry name" value="APSK"/>
    <property type="match status" value="1"/>
</dbReference>
<dbReference type="InterPro" id="IPR027417">
    <property type="entry name" value="P-loop_NTPase"/>
</dbReference>
<dbReference type="RefSeq" id="WP_307208602.1">
    <property type="nucleotide sequence ID" value="NZ_JAUSSU010000020.1"/>
</dbReference>
<evidence type="ECO:0000256" key="6">
    <source>
        <dbReference type="HAMAP-Rule" id="MF_00065"/>
    </source>
</evidence>
<evidence type="ECO:0000256" key="2">
    <source>
        <dbReference type="ARBA" id="ARBA00012121"/>
    </source>
</evidence>
<evidence type="ECO:0000256" key="4">
    <source>
        <dbReference type="ARBA" id="ARBA00022741"/>
    </source>
</evidence>
<proteinExistence type="inferred from homology"/>
<dbReference type="PANTHER" id="PTHR42700">
    <property type="entry name" value="SULFATE ADENYLYLTRANSFERASE"/>
    <property type="match status" value="1"/>
</dbReference>
<dbReference type="PANTHER" id="PTHR42700:SF1">
    <property type="entry name" value="SULFATE ADENYLYLTRANSFERASE"/>
    <property type="match status" value="1"/>
</dbReference>
<reference evidence="9 10" key="1">
    <citation type="submission" date="2023-07" db="EMBL/GenBank/DDBJ databases">
        <title>Sorghum-associated microbial communities from plants grown in Nebraska, USA.</title>
        <authorList>
            <person name="Schachtman D."/>
        </authorList>
    </citation>
    <scope>NUCLEOTIDE SEQUENCE [LARGE SCALE GENOMIC DNA]</scope>
    <source>
        <strain evidence="9 10">CC482</strain>
    </source>
</reference>
<dbReference type="InterPro" id="IPR050512">
    <property type="entry name" value="Sulf_AdTrans/APS_kinase"/>
</dbReference>
<dbReference type="InterPro" id="IPR059117">
    <property type="entry name" value="APS_kinase_dom"/>
</dbReference>
<gene>
    <name evidence="6" type="primary">cysC</name>
    <name evidence="9" type="ORF">J2T15_006023</name>
</gene>
<dbReference type="EMBL" id="JAUSSU010000020">
    <property type="protein sequence ID" value="MDQ0116542.1"/>
    <property type="molecule type" value="Genomic_DNA"/>
</dbReference>
<accession>A0ABT9UA61</accession>
<dbReference type="Proteomes" id="UP001229346">
    <property type="component" value="Unassembled WGS sequence"/>
</dbReference>
<dbReference type="NCBIfam" id="NF003013">
    <property type="entry name" value="PRK03846.1"/>
    <property type="match status" value="1"/>
</dbReference>
<evidence type="ECO:0000259" key="8">
    <source>
        <dbReference type="Pfam" id="PF01583"/>
    </source>
</evidence>
<feature type="binding site" evidence="6">
    <location>
        <begin position="22"/>
        <end position="29"/>
    </location>
    <ligand>
        <name>ATP</name>
        <dbReference type="ChEBI" id="CHEBI:30616"/>
    </ligand>
</feature>
<comment type="caution">
    <text evidence="9">The sequence shown here is derived from an EMBL/GenBank/DDBJ whole genome shotgun (WGS) entry which is preliminary data.</text>
</comment>
<keyword evidence="6" id="KW-0597">Phosphoprotein</keyword>
<evidence type="ECO:0000256" key="5">
    <source>
        <dbReference type="ARBA" id="ARBA00022840"/>
    </source>
</evidence>
<keyword evidence="3 6" id="KW-0808">Transferase</keyword>
<dbReference type="GO" id="GO:0004020">
    <property type="term" value="F:adenylylsulfate kinase activity"/>
    <property type="evidence" value="ECO:0007669"/>
    <property type="project" value="UniProtKB-EC"/>
</dbReference>
<dbReference type="SUPFAM" id="SSF52540">
    <property type="entry name" value="P-loop containing nucleoside triphosphate hydrolases"/>
    <property type="match status" value="1"/>
</dbReference>